<evidence type="ECO:0000256" key="5">
    <source>
        <dbReference type="ARBA" id="ARBA00022927"/>
    </source>
</evidence>
<evidence type="ECO:0000256" key="1">
    <source>
        <dbReference type="ARBA" id="ARBA00004608"/>
    </source>
</evidence>
<evidence type="ECO:0008006" key="11">
    <source>
        <dbReference type="Google" id="ProtNLM"/>
    </source>
</evidence>
<keyword evidence="7" id="KW-0175">Coiled coil</keyword>
<dbReference type="GO" id="GO:0015031">
    <property type="term" value="P:protein transport"/>
    <property type="evidence" value="ECO:0007669"/>
    <property type="project" value="UniProtKB-KW"/>
</dbReference>
<keyword evidence="5" id="KW-0653">Protein transport</keyword>
<organism evidence="9">
    <name type="scientific">Darwinula stevensoni</name>
    <dbReference type="NCBI Taxonomy" id="69355"/>
    <lineage>
        <taxon>Eukaryota</taxon>
        <taxon>Metazoa</taxon>
        <taxon>Ecdysozoa</taxon>
        <taxon>Arthropoda</taxon>
        <taxon>Crustacea</taxon>
        <taxon>Oligostraca</taxon>
        <taxon>Ostracoda</taxon>
        <taxon>Podocopa</taxon>
        <taxon>Podocopida</taxon>
        <taxon>Darwinulocopina</taxon>
        <taxon>Darwinuloidea</taxon>
        <taxon>Darwinulidae</taxon>
        <taxon>Darwinula</taxon>
    </lineage>
</organism>
<keyword evidence="4" id="KW-0967">Endosome</keyword>
<proteinExistence type="inferred from homology"/>
<dbReference type="GO" id="GO:0005771">
    <property type="term" value="C:multivesicular body"/>
    <property type="evidence" value="ECO:0007669"/>
    <property type="project" value="TreeGrafter"/>
</dbReference>
<dbReference type="GO" id="GO:0006900">
    <property type="term" value="P:vesicle budding from membrane"/>
    <property type="evidence" value="ECO:0007669"/>
    <property type="project" value="TreeGrafter"/>
</dbReference>
<comment type="similarity">
    <text evidence="2">Belongs to the SNF7 family.</text>
</comment>
<reference evidence="9" key="1">
    <citation type="submission" date="2020-11" db="EMBL/GenBank/DDBJ databases">
        <authorList>
            <person name="Tran Van P."/>
        </authorList>
    </citation>
    <scope>NUCLEOTIDE SEQUENCE</scope>
</reference>
<name>A0A7R8ZXN5_9CRUS</name>
<evidence type="ECO:0000256" key="4">
    <source>
        <dbReference type="ARBA" id="ARBA00022753"/>
    </source>
</evidence>
<evidence type="ECO:0000313" key="10">
    <source>
        <dbReference type="Proteomes" id="UP000677054"/>
    </source>
</evidence>
<dbReference type="PANTHER" id="PTHR22761:SF5">
    <property type="entry name" value="CHARGED MULTIVESICULAR BODY PROTEIN 6"/>
    <property type="match status" value="1"/>
</dbReference>
<dbReference type="AlphaFoldDB" id="A0A7R8ZXN5"/>
<dbReference type="Proteomes" id="UP000677054">
    <property type="component" value="Unassembled WGS sequence"/>
</dbReference>
<evidence type="ECO:0000256" key="6">
    <source>
        <dbReference type="ARBA" id="ARBA00023136"/>
    </source>
</evidence>
<dbReference type="Gene3D" id="6.10.140.1230">
    <property type="match status" value="1"/>
</dbReference>
<gene>
    <name evidence="9" type="ORF">DSTB1V02_LOCUS730</name>
</gene>
<evidence type="ECO:0000256" key="8">
    <source>
        <dbReference type="SAM" id="MobiDB-lite"/>
    </source>
</evidence>
<evidence type="ECO:0000256" key="2">
    <source>
        <dbReference type="ARBA" id="ARBA00006190"/>
    </source>
</evidence>
<dbReference type="GO" id="GO:0032511">
    <property type="term" value="P:late endosome to vacuole transport via multivesicular body sorting pathway"/>
    <property type="evidence" value="ECO:0007669"/>
    <property type="project" value="TreeGrafter"/>
</dbReference>
<keyword evidence="10" id="KW-1185">Reference proteome</keyword>
<dbReference type="GO" id="GO:0000815">
    <property type="term" value="C:ESCRT III complex"/>
    <property type="evidence" value="ECO:0007669"/>
    <property type="project" value="TreeGrafter"/>
</dbReference>
<comment type="subcellular location">
    <subcellularLocation>
        <location evidence="1">Endosome membrane</location>
    </subcellularLocation>
</comment>
<feature type="region of interest" description="Disordered" evidence="8">
    <location>
        <begin position="169"/>
        <end position="198"/>
    </location>
</feature>
<feature type="coiled-coil region" evidence="7">
    <location>
        <begin position="16"/>
        <end position="72"/>
    </location>
</feature>
<keyword evidence="6" id="KW-0472">Membrane</keyword>
<dbReference type="EMBL" id="LR899572">
    <property type="protein sequence ID" value="CAD7240717.1"/>
    <property type="molecule type" value="Genomic_DNA"/>
</dbReference>
<evidence type="ECO:0000256" key="7">
    <source>
        <dbReference type="SAM" id="Coils"/>
    </source>
</evidence>
<dbReference type="Pfam" id="PF03357">
    <property type="entry name" value="Snf7"/>
    <property type="match status" value="1"/>
</dbReference>
<dbReference type="InterPro" id="IPR005024">
    <property type="entry name" value="Snf7_fam"/>
</dbReference>
<dbReference type="OrthoDB" id="441172at2759"/>
<evidence type="ECO:0000313" key="9">
    <source>
        <dbReference type="EMBL" id="CAD7240717.1"/>
    </source>
</evidence>
<protein>
    <recommendedName>
        <fullName evidence="11">Charged multivesicular body protein 6</fullName>
    </recommendedName>
</protein>
<keyword evidence="3" id="KW-0813">Transport</keyword>
<sequence length="198" mass="22999">MGHMFSKKKVTRVTDQDRAVLQLKKQRDQLRSYQRRIQSVMEKDRNIARRLLQEGNRERAKLLLKKKRHQETLLIRTEGLLENLELMVHDVEFAQINLQVMEGLQQGNEALKQMNSMLSMEDVERILEETQEGVEKQRELDALLLGFSLTGEEEEDVNRELDELVGLELPEVPSEPLPERYPPTKVKGDRGRVALTAS</sequence>
<dbReference type="PANTHER" id="PTHR22761">
    <property type="entry name" value="CHARGED MULTIVESICULAR BODY PROTEIN"/>
    <property type="match status" value="1"/>
</dbReference>
<dbReference type="EMBL" id="CAJPEV010000055">
    <property type="protein sequence ID" value="CAG0879734.1"/>
    <property type="molecule type" value="Genomic_DNA"/>
</dbReference>
<accession>A0A7R8ZXN5</accession>
<evidence type="ECO:0000256" key="3">
    <source>
        <dbReference type="ARBA" id="ARBA00022448"/>
    </source>
</evidence>